<gene>
    <name evidence="1" type="ORF">BDW02DRAFT_356960</name>
</gene>
<accession>A0A6A5KHG0</accession>
<keyword evidence="2" id="KW-1185">Reference proteome</keyword>
<sequence>MGLAPRRTPKWVVNGREASIALWRGSAPEARPYPTASTAIFIAVSATDATDMHNFRVACDRPNGPGFAPRGSRVVDIMRKQPP</sequence>
<evidence type="ECO:0000313" key="2">
    <source>
        <dbReference type="Proteomes" id="UP000800040"/>
    </source>
</evidence>
<dbReference type="Proteomes" id="UP000800040">
    <property type="component" value="Unassembled WGS sequence"/>
</dbReference>
<dbReference type="EMBL" id="ML975310">
    <property type="protein sequence ID" value="KAF1833914.1"/>
    <property type="molecule type" value="Genomic_DNA"/>
</dbReference>
<proteinExistence type="predicted"/>
<reference evidence="1" key="1">
    <citation type="submission" date="2020-01" db="EMBL/GenBank/DDBJ databases">
        <authorList>
            <consortium name="DOE Joint Genome Institute"/>
            <person name="Haridas S."/>
            <person name="Albert R."/>
            <person name="Binder M."/>
            <person name="Bloem J."/>
            <person name="Labutti K."/>
            <person name="Salamov A."/>
            <person name="Andreopoulos B."/>
            <person name="Baker S.E."/>
            <person name="Barry K."/>
            <person name="Bills G."/>
            <person name="Bluhm B.H."/>
            <person name="Cannon C."/>
            <person name="Castanera R."/>
            <person name="Culley D.E."/>
            <person name="Daum C."/>
            <person name="Ezra D."/>
            <person name="Gonzalez J.B."/>
            <person name="Henrissat B."/>
            <person name="Kuo A."/>
            <person name="Liang C."/>
            <person name="Lipzen A."/>
            <person name="Lutzoni F."/>
            <person name="Magnuson J."/>
            <person name="Mondo S."/>
            <person name="Nolan M."/>
            <person name="Ohm R."/>
            <person name="Pangilinan J."/>
            <person name="Park H.-J."/>
            <person name="Ramirez L."/>
            <person name="Alfaro M."/>
            <person name="Sun H."/>
            <person name="Tritt A."/>
            <person name="Yoshinaga Y."/>
            <person name="Zwiers L.-H."/>
            <person name="Turgeon B.G."/>
            <person name="Goodwin S.B."/>
            <person name="Spatafora J.W."/>
            <person name="Crous P.W."/>
            <person name="Grigoriev I.V."/>
        </authorList>
    </citation>
    <scope>NUCLEOTIDE SEQUENCE</scope>
    <source>
        <strain evidence="1">P77</strain>
    </source>
</reference>
<dbReference type="AlphaFoldDB" id="A0A6A5KHG0"/>
<protein>
    <submittedName>
        <fullName evidence="1">Uncharacterized protein</fullName>
    </submittedName>
</protein>
<evidence type="ECO:0000313" key="1">
    <source>
        <dbReference type="EMBL" id="KAF1833914.1"/>
    </source>
</evidence>
<name>A0A6A5KHG0_9PLEO</name>
<organism evidence="1 2">
    <name type="scientific">Decorospora gaudefroyi</name>
    <dbReference type="NCBI Taxonomy" id="184978"/>
    <lineage>
        <taxon>Eukaryota</taxon>
        <taxon>Fungi</taxon>
        <taxon>Dikarya</taxon>
        <taxon>Ascomycota</taxon>
        <taxon>Pezizomycotina</taxon>
        <taxon>Dothideomycetes</taxon>
        <taxon>Pleosporomycetidae</taxon>
        <taxon>Pleosporales</taxon>
        <taxon>Pleosporineae</taxon>
        <taxon>Pleosporaceae</taxon>
        <taxon>Decorospora</taxon>
    </lineage>
</organism>